<dbReference type="GO" id="GO:0016616">
    <property type="term" value="F:oxidoreductase activity, acting on the CH-OH group of donors, NAD or NADP as acceptor"/>
    <property type="evidence" value="ECO:0007669"/>
    <property type="project" value="TreeGrafter"/>
</dbReference>
<proteinExistence type="inferred from homology"/>
<keyword evidence="3" id="KW-0560">Oxidoreductase</keyword>
<evidence type="ECO:0000256" key="2">
    <source>
        <dbReference type="ARBA" id="ARBA00006484"/>
    </source>
</evidence>
<dbReference type="PANTHER" id="PTHR42760:SF132">
    <property type="entry name" value="SHORT-CHAIN DEHYDROGENASE_REDUCTASE FAMILY PROTEIN"/>
    <property type="match status" value="1"/>
</dbReference>
<dbReference type="NCBIfam" id="NF005559">
    <property type="entry name" value="PRK07231.1"/>
    <property type="match status" value="1"/>
</dbReference>
<comment type="caution">
    <text evidence="5">The sequence shown here is derived from an EMBL/GenBank/DDBJ whole genome shotgun (WGS) entry which is preliminary data.</text>
</comment>
<dbReference type="OrthoDB" id="47007at2759"/>
<evidence type="ECO:0000313" key="5">
    <source>
        <dbReference type="EMBL" id="CAF0849725.1"/>
    </source>
</evidence>
<dbReference type="InterPro" id="IPR036291">
    <property type="entry name" value="NAD(P)-bd_dom_sf"/>
</dbReference>
<accession>A0A813VXU9</accession>
<dbReference type="PANTHER" id="PTHR42760">
    <property type="entry name" value="SHORT-CHAIN DEHYDROGENASES/REDUCTASES FAMILY MEMBER"/>
    <property type="match status" value="1"/>
</dbReference>
<dbReference type="Proteomes" id="UP000663823">
    <property type="component" value="Unassembled WGS sequence"/>
</dbReference>
<dbReference type="Pfam" id="PF13561">
    <property type="entry name" value="adh_short_C2"/>
    <property type="match status" value="1"/>
</dbReference>
<evidence type="ECO:0008006" key="9">
    <source>
        <dbReference type="Google" id="ProtNLM"/>
    </source>
</evidence>
<organism evidence="5 8">
    <name type="scientific">Rotaria sordida</name>
    <dbReference type="NCBI Taxonomy" id="392033"/>
    <lineage>
        <taxon>Eukaryota</taxon>
        <taxon>Metazoa</taxon>
        <taxon>Spiralia</taxon>
        <taxon>Gnathifera</taxon>
        <taxon>Rotifera</taxon>
        <taxon>Eurotatoria</taxon>
        <taxon>Bdelloidea</taxon>
        <taxon>Philodinida</taxon>
        <taxon>Philodinidae</taxon>
        <taxon>Rotaria</taxon>
    </lineage>
</organism>
<gene>
    <name evidence="7" type="ORF">FNK824_LOCUS17097</name>
    <name evidence="6" type="ORF">OTI717_LOCUS19710</name>
    <name evidence="4" type="ORF">RFH988_LOCUS3682</name>
    <name evidence="5" type="ORF">SEV965_LOCUS3038</name>
</gene>
<dbReference type="NCBIfam" id="NF009384">
    <property type="entry name" value="PRK12743.1"/>
    <property type="match status" value="1"/>
</dbReference>
<evidence type="ECO:0000313" key="6">
    <source>
        <dbReference type="EMBL" id="CAF3826200.1"/>
    </source>
</evidence>
<dbReference type="PRINTS" id="PR00080">
    <property type="entry name" value="SDRFAMILY"/>
</dbReference>
<evidence type="ECO:0000313" key="7">
    <source>
        <dbReference type="EMBL" id="CAF3836820.1"/>
    </source>
</evidence>
<dbReference type="Proteomes" id="UP000663882">
    <property type="component" value="Unassembled WGS sequence"/>
</dbReference>
<name>A0A813VXU9_9BILA</name>
<dbReference type="InterPro" id="IPR020904">
    <property type="entry name" value="Sc_DH/Rdtase_CS"/>
</dbReference>
<dbReference type="AlphaFoldDB" id="A0A813VXU9"/>
<dbReference type="EMBL" id="CAJNOO010000090">
    <property type="protein sequence ID" value="CAF0796243.1"/>
    <property type="molecule type" value="Genomic_DNA"/>
</dbReference>
<dbReference type="EMBL" id="CAJNOU010000075">
    <property type="protein sequence ID" value="CAF0849725.1"/>
    <property type="molecule type" value="Genomic_DNA"/>
</dbReference>
<evidence type="ECO:0000313" key="4">
    <source>
        <dbReference type="EMBL" id="CAF0796243.1"/>
    </source>
</evidence>
<dbReference type="EMBL" id="CAJOBE010002670">
    <property type="protein sequence ID" value="CAF3836820.1"/>
    <property type="molecule type" value="Genomic_DNA"/>
</dbReference>
<evidence type="ECO:0000313" key="8">
    <source>
        <dbReference type="Proteomes" id="UP000663889"/>
    </source>
</evidence>
<dbReference type="InterPro" id="IPR002347">
    <property type="entry name" value="SDR_fam"/>
</dbReference>
<dbReference type="PRINTS" id="PR00081">
    <property type="entry name" value="GDHRDH"/>
</dbReference>
<evidence type="ECO:0000256" key="3">
    <source>
        <dbReference type="ARBA" id="ARBA00023002"/>
    </source>
</evidence>
<dbReference type="SUPFAM" id="SSF51735">
    <property type="entry name" value="NAD(P)-binding Rossmann-fold domains"/>
    <property type="match status" value="1"/>
</dbReference>
<dbReference type="Gene3D" id="3.40.50.720">
    <property type="entry name" value="NAD(P)-binding Rossmann-like Domain"/>
    <property type="match status" value="1"/>
</dbReference>
<comment type="similarity">
    <text evidence="2">Belongs to the short-chain dehydrogenases/reductases (SDR) family.</text>
</comment>
<dbReference type="Proteomes" id="UP000663889">
    <property type="component" value="Unassembled WGS sequence"/>
</dbReference>
<evidence type="ECO:0000256" key="1">
    <source>
        <dbReference type="ARBA" id="ARBA00005194"/>
    </source>
</evidence>
<dbReference type="PROSITE" id="PS00061">
    <property type="entry name" value="ADH_SHORT"/>
    <property type="match status" value="1"/>
</dbReference>
<sequence length="273" mass="29684">MANNQKLKDRVAIVTGADSGIGQGVAITFAKAGADVVITYRSDEKGAKETAKRVIETGRKALVVQTDVGDESQVKNLFDKTLSEFKRLDILVNNAGMGGTGKPVHESDFSEWEKVIRTNLHGPFMCSKLAAKQFIKQIESEGKQSTENRGKRSGNIINISSVHEESVAAGQGAYAVSKSGLRNLTRAMALELADYGIRVNDVSPGMILTPMNQESMDDSKTRKEKEKEIPLKRAGIPDDIANMVLYLCSDDASYCTGATFYVDGGWMLTRPDV</sequence>
<dbReference type="EMBL" id="CAJOAX010002914">
    <property type="protein sequence ID" value="CAF3826200.1"/>
    <property type="molecule type" value="Genomic_DNA"/>
</dbReference>
<dbReference type="Proteomes" id="UP000663874">
    <property type="component" value="Unassembled WGS sequence"/>
</dbReference>
<dbReference type="FunFam" id="3.40.50.720:FF:000084">
    <property type="entry name" value="Short-chain dehydrogenase reductase"/>
    <property type="match status" value="1"/>
</dbReference>
<comment type="pathway">
    <text evidence="1">Lipid metabolism; fatty acid biosynthesis.</text>
</comment>
<reference evidence="5" key="1">
    <citation type="submission" date="2021-02" db="EMBL/GenBank/DDBJ databases">
        <authorList>
            <person name="Nowell W R."/>
        </authorList>
    </citation>
    <scope>NUCLEOTIDE SEQUENCE</scope>
</reference>
<protein>
    <recommendedName>
        <fullName evidence="9">Glucose 1-dehydrogenase</fullName>
    </recommendedName>
</protein>